<proteinExistence type="predicted"/>
<feature type="region of interest" description="Disordered" evidence="1">
    <location>
        <begin position="77"/>
        <end position="111"/>
    </location>
</feature>
<reference evidence="2" key="2">
    <citation type="submission" date="2020-05" db="UniProtKB">
        <authorList>
            <consortium name="EnsemblMetazoa"/>
        </authorList>
    </citation>
    <scope>IDENTIFICATION</scope>
    <source>
        <strain evidence="2">CM1001059</strain>
    </source>
</reference>
<dbReference type="VEuPathDB" id="VectorBase:AMEC018068"/>
<accession>A0A182UCU4</accession>
<protein>
    <submittedName>
        <fullName evidence="2">Uncharacterized protein</fullName>
    </submittedName>
</protein>
<reference evidence="3" key="1">
    <citation type="submission" date="2014-01" db="EMBL/GenBank/DDBJ databases">
        <title>The Genome Sequence of Anopheles melas CM1001059_A (V2).</title>
        <authorList>
            <consortium name="The Broad Institute Genomics Platform"/>
            <person name="Neafsey D.E."/>
            <person name="Besansky N."/>
            <person name="Howell P."/>
            <person name="Walton C."/>
            <person name="Young S.K."/>
            <person name="Zeng Q."/>
            <person name="Gargeya S."/>
            <person name="Fitzgerald M."/>
            <person name="Haas B."/>
            <person name="Abouelleil A."/>
            <person name="Allen A.W."/>
            <person name="Alvarado L."/>
            <person name="Arachchi H.M."/>
            <person name="Berlin A.M."/>
            <person name="Chapman S.B."/>
            <person name="Gainer-Dewar J."/>
            <person name="Goldberg J."/>
            <person name="Griggs A."/>
            <person name="Gujja S."/>
            <person name="Hansen M."/>
            <person name="Howarth C."/>
            <person name="Imamovic A."/>
            <person name="Ireland A."/>
            <person name="Larimer J."/>
            <person name="McCowan C."/>
            <person name="Murphy C."/>
            <person name="Pearson M."/>
            <person name="Poon T.W."/>
            <person name="Priest M."/>
            <person name="Roberts A."/>
            <person name="Saif S."/>
            <person name="Shea T."/>
            <person name="Sisk P."/>
            <person name="Sykes S."/>
            <person name="Wortman J."/>
            <person name="Nusbaum C."/>
            <person name="Birren B."/>
        </authorList>
    </citation>
    <scope>NUCLEOTIDE SEQUENCE [LARGE SCALE GENOMIC DNA]</scope>
    <source>
        <strain evidence="3">CM1001059</strain>
    </source>
</reference>
<name>A0A182UCU4_9DIPT</name>
<feature type="region of interest" description="Disordered" evidence="1">
    <location>
        <begin position="1"/>
        <end position="27"/>
    </location>
</feature>
<evidence type="ECO:0000256" key="1">
    <source>
        <dbReference type="SAM" id="MobiDB-lite"/>
    </source>
</evidence>
<organism evidence="2 3">
    <name type="scientific">Anopheles melas</name>
    <dbReference type="NCBI Taxonomy" id="34690"/>
    <lineage>
        <taxon>Eukaryota</taxon>
        <taxon>Metazoa</taxon>
        <taxon>Ecdysozoa</taxon>
        <taxon>Arthropoda</taxon>
        <taxon>Hexapoda</taxon>
        <taxon>Insecta</taxon>
        <taxon>Pterygota</taxon>
        <taxon>Neoptera</taxon>
        <taxon>Endopterygota</taxon>
        <taxon>Diptera</taxon>
        <taxon>Nematocera</taxon>
        <taxon>Culicoidea</taxon>
        <taxon>Culicidae</taxon>
        <taxon>Anophelinae</taxon>
        <taxon>Anopheles</taxon>
    </lineage>
</organism>
<evidence type="ECO:0000313" key="3">
    <source>
        <dbReference type="Proteomes" id="UP000075902"/>
    </source>
</evidence>
<dbReference type="AlphaFoldDB" id="A0A182UCU4"/>
<dbReference type="Proteomes" id="UP000075902">
    <property type="component" value="Unassembled WGS sequence"/>
</dbReference>
<sequence>MTGGLISPPRSSADLGDGVPSLDPFPHCSPSDPLESFLSLPRRSLNFLLDLGQTACRSKKLTCDDFHYATELHSIVPARLESRRRSRRSAQQPRGEQKRPRHHPKKRTSRL</sequence>
<feature type="compositionally biased region" description="Basic residues" evidence="1">
    <location>
        <begin position="99"/>
        <end position="111"/>
    </location>
</feature>
<keyword evidence="3" id="KW-1185">Reference proteome</keyword>
<evidence type="ECO:0000313" key="2">
    <source>
        <dbReference type="EnsemblMetazoa" id="AMEC018068-PA"/>
    </source>
</evidence>
<dbReference type="EnsemblMetazoa" id="AMEC018068-RA">
    <property type="protein sequence ID" value="AMEC018068-PA"/>
    <property type="gene ID" value="AMEC018068"/>
</dbReference>